<name>A0ABR2VR24_9FUNG</name>
<feature type="compositionally biased region" description="Pro residues" evidence="7">
    <location>
        <begin position="761"/>
        <end position="771"/>
    </location>
</feature>
<reference evidence="10 11" key="1">
    <citation type="submission" date="2023-04" db="EMBL/GenBank/DDBJ databases">
        <title>Genome of Basidiobolus ranarum AG-B5.</title>
        <authorList>
            <person name="Stajich J.E."/>
            <person name="Carter-House D."/>
            <person name="Gryganskyi A."/>
        </authorList>
    </citation>
    <scope>NUCLEOTIDE SEQUENCE [LARGE SCALE GENOMIC DNA]</scope>
    <source>
        <strain evidence="10 11">AG-B5</strain>
    </source>
</reference>
<feature type="compositionally biased region" description="Polar residues" evidence="7">
    <location>
        <begin position="372"/>
        <end position="388"/>
    </location>
</feature>
<organism evidence="10 11">
    <name type="scientific">Basidiobolus ranarum</name>
    <dbReference type="NCBI Taxonomy" id="34480"/>
    <lineage>
        <taxon>Eukaryota</taxon>
        <taxon>Fungi</taxon>
        <taxon>Fungi incertae sedis</taxon>
        <taxon>Zoopagomycota</taxon>
        <taxon>Entomophthoromycotina</taxon>
        <taxon>Basidiobolomycetes</taxon>
        <taxon>Basidiobolales</taxon>
        <taxon>Basidiobolaceae</taxon>
        <taxon>Basidiobolus</taxon>
    </lineage>
</organism>
<dbReference type="Proteomes" id="UP001479436">
    <property type="component" value="Unassembled WGS sequence"/>
</dbReference>
<dbReference type="GO" id="GO:0004722">
    <property type="term" value="F:protein serine/threonine phosphatase activity"/>
    <property type="evidence" value="ECO:0007669"/>
    <property type="project" value="UniProtKB-EC"/>
</dbReference>
<feature type="compositionally biased region" description="Basic and acidic residues" evidence="7">
    <location>
        <begin position="715"/>
        <end position="732"/>
    </location>
</feature>
<dbReference type="InterPro" id="IPR023214">
    <property type="entry name" value="HAD_sf"/>
</dbReference>
<evidence type="ECO:0000256" key="7">
    <source>
        <dbReference type="SAM" id="MobiDB-lite"/>
    </source>
</evidence>
<comment type="catalytic activity">
    <reaction evidence="4 6">
        <text>O-phospho-L-seryl-[protein] + H2O = L-seryl-[protein] + phosphate</text>
        <dbReference type="Rhea" id="RHEA:20629"/>
        <dbReference type="Rhea" id="RHEA-COMP:9863"/>
        <dbReference type="Rhea" id="RHEA-COMP:11604"/>
        <dbReference type="ChEBI" id="CHEBI:15377"/>
        <dbReference type="ChEBI" id="CHEBI:29999"/>
        <dbReference type="ChEBI" id="CHEBI:43474"/>
        <dbReference type="ChEBI" id="CHEBI:83421"/>
        <dbReference type="EC" id="3.1.3.16"/>
    </reaction>
</comment>
<feature type="region of interest" description="Disordered" evidence="7">
    <location>
        <begin position="627"/>
        <end position="653"/>
    </location>
</feature>
<dbReference type="PROSITE" id="PS50969">
    <property type="entry name" value="FCP1"/>
    <property type="match status" value="1"/>
</dbReference>
<feature type="region of interest" description="Disordered" evidence="7">
    <location>
        <begin position="693"/>
        <end position="771"/>
    </location>
</feature>
<dbReference type="InterPro" id="IPR011947">
    <property type="entry name" value="FCP1_euk"/>
</dbReference>
<dbReference type="PROSITE" id="PS50172">
    <property type="entry name" value="BRCT"/>
    <property type="match status" value="1"/>
</dbReference>
<feature type="compositionally biased region" description="Acidic residues" evidence="7">
    <location>
        <begin position="694"/>
        <end position="707"/>
    </location>
</feature>
<evidence type="ECO:0000256" key="1">
    <source>
        <dbReference type="ARBA" id="ARBA00004123"/>
    </source>
</evidence>
<dbReference type="Gene3D" id="3.40.50.1000">
    <property type="entry name" value="HAD superfamily/HAD-like"/>
    <property type="match status" value="1"/>
</dbReference>
<feature type="domain" description="BRCT" evidence="8">
    <location>
        <begin position="459"/>
        <end position="552"/>
    </location>
</feature>
<proteinExistence type="predicted"/>
<feature type="compositionally biased region" description="Basic and acidic residues" evidence="7">
    <location>
        <begin position="747"/>
        <end position="757"/>
    </location>
</feature>
<gene>
    <name evidence="10" type="primary">fcp1_4</name>
    <name evidence="10" type="ORF">K7432_013242</name>
</gene>
<dbReference type="EC" id="3.1.3.16" evidence="6"/>
<feature type="compositionally biased region" description="Polar residues" evidence="7">
    <location>
        <begin position="343"/>
        <end position="355"/>
    </location>
</feature>
<dbReference type="SMART" id="SM00292">
    <property type="entry name" value="BRCT"/>
    <property type="match status" value="1"/>
</dbReference>
<comment type="subcellular location">
    <subcellularLocation>
        <location evidence="1 6">Nucleus</location>
    </subcellularLocation>
</comment>
<dbReference type="PANTHER" id="PTHR23081:SF36">
    <property type="entry name" value="RNA POLYMERASE II SUBUNIT A C-TERMINAL DOMAIN PHOSPHATASE"/>
    <property type="match status" value="1"/>
</dbReference>
<dbReference type="EMBL" id="JASJQH010008148">
    <property type="protein sequence ID" value="KAK9694898.1"/>
    <property type="molecule type" value="Genomic_DNA"/>
</dbReference>
<dbReference type="SUPFAM" id="SSF56784">
    <property type="entry name" value="HAD-like"/>
    <property type="match status" value="1"/>
</dbReference>
<dbReference type="Pfam" id="PF00533">
    <property type="entry name" value="BRCT"/>
    <property type="match status" value="1"/>
</dbReference>
<comment type="caution">
    <text evidence="10">The sequence shown here is derived from an EMBL/GenBank/DDBJ whole genome shotgun (WGS) entry which is preliminary data.</text>
</comment>
<dbReference type="InterPro" id="IPR004274">
    <property type="entry name" value="FCP1_dom"/>
</dbReference>
<dbReference type="InterPro" id="IPR039189">
    <property type="entry name" value="Fcp1"/>
</dbReference>
<evidence type="ECO:0000256" key="4">
    <source>
        <dbReference type="ARBA" id="ARBA00047761"/>
    </source>
</evidence>
<evidence type="ECO:0000256" key="2">
    <source>
        <dbReference type="ARBA" id="ARBA00022801"/>
    </source>
</evidence>
<comment type="function">
    <text evidence="6">This promotes the activity of RNA polymerase II.</text>
</comment>
<dbReference type="Pfam" id="PF03031">
    <property type="entry name" value="NIF"/>
    <property type="match status" value="1"/>
</dbReference>
<dbReference type="PANTHER" id="PTHR23081">
    <property type="entry name" value="RNA POLYMERASE II CTD PHOSPHATASE"/>
    <property type="match status" value="1"/>
</dbReference>
<dbReference type="Gene3D" id="1.10.287.10">
    <property type="entry name" value="S15/NS1, RNA-binding"/>
    <property type="match status" value="1"/>
</dbReference>
<dbReference type="InterPro" id="IPR036412">
    <property type="entry name" value="HAD-like_sf"/>
</dbReference>
<keyword evidence="3 6" id="KW-0539">Nucleus</keyword>
<dbReference type="InterPro" id="IPR001357">
    <property type="entry name" value="BRCT_dom"/>
</dbReference>
<dbReference type="Gene3D" id="3.40.50.10190">
    <property type="entry name" value="BRCT domain"/>
    <property type="match status" value="1"/>
</dbReference>
<comment type="catalytic activity">
    <reaction evidence="5 6">
        <text>O-phospho-L-threonyl-[protein] + H2O = L-threonyl-[protein] + phosphate</text>
        <dbReference type="Rhea" id="RHEA:47004"/>
        <dbReference type="Rhea" id="RHEA-COMP:11060"/>
        <dbReference type="Rhea" id="RHEA-COMP:11605"/>
        <dbReference type="ChEBI" id="CHEBI:15377"/>
        <dbReference type="ChEBI" id="CHEBI:30013"/>
        <dbReference type="ChEBI" id="CHEBI:43474"/>
        <dbReference type="ChEBI" id="CHEBI:61977"/>
        <dbReference type="EC" id="3.1.3.16"/>
    </reaction>
</comment>
<dbReference type="Gene3D" id="2.40.50.100">
    <property type="match status" value="1"/>
</dbReference>
<evidence type="ECO:0000256" key="6">
    <source>
        <dbReference type="RuleBase" id="RU366066"/>
    </source>
</evidence>
<dbReference type="CDD" id="cd07521">
    <property type="entry name" value="HAD_FCP1-like"/>
    <property type="match status" value="1"/>
</dbReference>
<evidence type="ECO:0000256" key="5">
    <source>
        <dbReference type="ARBA" id="ARBA00048336"/>
    </source>
</evidence>
<feature type="compositionally biased region" description="Acidic residues" evidence="7">
    <location>
        <begin position="733"/>
        <end position="746"/>
    </location>
</feature>
<evidence type="ECO:0000313" key="11">
    <source>
        <dbReference type="Proteomes" id="UP001479436"/>
    </source>
</evidence>
<keyword evidence="11" id="KW-1185">Reference proteome</keyword>
<evidence type="ECO:0000256" key="3">
    <source>
        <dbReference type="ARBA" id="ARBA00023242"/>
    </source>
</evidence>
<dbReference type="SUPFAM" id="SSF52113">
    <property type="entry name" value="BRCT domain"/>
    <property type="match status" value="1"/>
</dbReference>
<evidence type="ECO:0000259" key="9">
    <source>
        <dbReference type="PROSITE" id="PS50969"/>
    </source>
</evidence>
<dbReference type="NCBIfam" id="TIGR02250">
    <property type="entry name" value="FCP1_euk"/>
    <property type="match status" value="1"/>
</dbReference>
<feature type="domain" description="FCP1 homology" evidence="9">
    <location>
        <begin position="165"/>
        <end position="336"/>
    </location>
</feature>
<dbReference type="SMART" id="SM00577">
    <property type="entry name" value="CPDc"/>
    <property type="match status" value="1"/>
</dbReference>
<evidence type="ECO:0000313" key="10">
    <source>
        <dbReference type="EMBL" id="KAK9694898.1"/>
    </source>
</evidence>
<feature type="compositionally biased region" description="Acidic residues" evidence="7">
    <location>
        <begin position="633"/>
        <end position="643"/>
    </location>
</feature>
<evidence type="ECO:0000259" key="8">
    <source>
        <dbReference type="PROSITE" id="PS50172"/>
    </source>
</evidence>
<protein>
    <recommendedName>
        <fullName evidence="6">RNA polymerase II subunit A C-terminal domain phosphatase</fullName>
        <ecNumber evidence="6">3.1.3.16</ecNumber>
    </recommendedName>
</protein>
<accession>A0ABR2VR24</accession>
<sequence length="771" mass="87621">METIRDIYIPEEHLPATVISFKVSPQDEIEKYQVVCLYEHITTEEVKGERDPDFPKQEPEVKLVIRNVREELFSPFEGTVEKILVTVGDRITEKGHPILTVKEPCSHGMQFNGLCAFCAKDLSVPDFGGSDTNRATINMTHDAFGLRVSTEEAERLEKETSDRLLRSRKLSLIVDLDQTIIHAAVDPTIEDWMNDENNINHAATNEIAKFVLPDSPTVYYIKLRPGLREFLKEITKIYELHIYTMGTRNYASAVANVIDPDKEFFKERILSRDESGSMTQKTIQRLFPCDTSMVVIIDDRGDVWQWSPNLIKVNPYDFFVGIGDINGSFLPKQETVPMKSNDKMTNPKLSMTKASQKAADKNEDDQVDETVLAQQEQEQNEIMESQKANKPLQQLQQQQQEQVEQKPILIDNDMELSMLLKVLQDIHSKFYQEYELVESQESGTNRRVLPDVKNIIPSMKNRVLKNTNIVFSSVIPLGYDPTKSDIWCLARSFGAQCSTNLNSQITHIVAGKPGTAKVNHARKMADVFVVRPEWLFDSISRWERQDERLYSIDDSPSAQSTLNSMAPQSDEEVFEFGGQVLANGANEEDEDDQLMIDDNEMNEHMMRMDWGDAAREVEEFLDDSDFNTATSEVDSEKDDDGDDGSAFRKRKSGEFLDPESVEFKGIEESERNGIKRMRALRAHASPLKNSVSFMEDDDFEIQSDTVEDQNASDGVARESEGDEADHTDGNEHELDDDDDDDDDFLDDFTREIEEELNKPGTPLPGTPSPST</sequence>
<keyword evidence="2 6" id="KW-0378">Hydrolase</keyword>
<dbReference type="InterPro" id="IPR036420">
    <property type="entry name" value="BRCT_dom_sf"/>
</dbReference>
<dbReference type="CDD" id="cd17729">
    <property type="entry name" value="BRCT_CTDP1"/>
    <property type="match status" value="1"/>
</dbReference>
<feature type="region of interest" description="Disordered" evidence="7">
    <location>
        <begin position="331"/>
        <end position="399"/>
    </location>
</feature>